<dbReference type="InterPro" id="IPR056789">
    <property type="entry name" value="LRR_R13L1-DRL21"/>
</dbReference>
<dbReference type="GO" id="GO:0006952">
    <property type="term" value="P:defense response"/>
    <property type="evidence" value="ECO:0007669"/>
    <property type="project" value="UniProtKB-KW"/>
</dbReference>
<reference evidence="7" key="1">
    <citation type="submission" date="2014-07" db="EMBL/GenBank/DDBJ databases">
        <title>Identification of a novel salt tolerance gene in wild soybean by whole-genome sequencing.</title>
        <authorList>
            <person name="Lam H.-M."/>
            <person name="Qi X."/>
            <person name="Li M.-W."/>
            <person name="Liu X."/>
            <person name="Xie M."/>
            <person name="Ni M."/>
            <person name="Xu X."/>
        </authorList>
    </citation>
    <scope>NUCLEOTIDE SEQUENCE [LARGE SCALE GENOMIC DNA]</scope>
    <source>
        <tissue evidence="7">Root</tissue>
    </source>
</reference>
<organism evidence="7">
    <name type="scientific">Glycine soja</name>
    <name type="common">Wild soybean</name>
    <dbReference type="NCBI Taxonomy" id="3848"/>
    <lineage>
        <taxon>Eukaryota</taxon>
        <taxon>Viridiplantae</taxon>
        <taxon>Streptophyta</taxon>
        <taxon>Embryophyta</taxon>
        <taxon>Tracheophyta</taxon>
        <taxon>Spermatophyta</taxon>
        <taxon>Magnoliopsida</taxon>
        <taxon>eudicotyledons</taxon>
        <taxon>Gunneridae</taxon>
        <taxon>Pentapetalae</taxon>
        <taxon>rosids</taxon>
        <taxon>fabids</taxon>
        <taxon>Fabales</taxon>
        <taxon>Fabaceae</taxon>
        <taxon>Papilionoideae</taxon>
        <taxon>50 kb inversion clade</taxon>
        <taxon>NPAAA clade</taxon>
        <taxon>indigoferoid/millettioid clade</taxon>
        <taxon>Phaseoleae</taxon>
        <taxon>Glycine</taxon>
        <taxon>Glycine subgen. Soja</taxon>
    </lineage>
</organism>
<keyword evidence="1" id="KW-0433">Leucine-rich repeat</keyword>
<name>A0A0B2SLE0_GLYSO</name>
<dbReference type="Pfam" id="PF23559">
    <property type="entry name" value="WHD_DRP"/>
    <property type="match status" value="1"/>
</dbReference>
<gene>
    <name evidence="7" type="ORF">glysoja_043359</name>
</gene>
<dbReference type="InterPro" id="IPR002182">
    <property type="entry name" value="NB-ARC"/>
</dbReference>
<dbReference type="InterPro" id="IPR058922">
    <property type="entry name" value="WHD_DRP"/>
</dbReference>
<sequence length="375" mass="43559">MWMCVSDEFDIRKILQQMIGNDRNTEIEQVQKDLRNKIQWRKYLHGLDDVWNEDRELWLKLKTLVIEGGKGSIINVTTRSRTVAKIMGTRPPLFLEGFEFDKKTLIQLWVAEGFIQPSNGIRSEDVGHSTSKRENIGNRTRYLSSHTSLHFDEASSSAHKLRTATLWKKKFGPVTFSFSFKPEVLTGVKTLWVGYCNNSKECRRVEAFEREIRNDMYAMWAGTVDLSSNIDTFFIGLYFLRSNIFKNWNYGGAMMRRLENHPYAGRQIMIHHLFGRRVENHRCCGRIVLQTDKRLNKQENNSRLKDKILQGLQPHHSIKRLVIDGYCGKSLPDWKWNLSSLLSLEISNCNGLESLPGGIRNLVSLQRLCYITAHC</sequence>
<keyword evidence="3" id="KW-0611">Plant defense</keyword>
<feature type="domain" description="R13L1/DRL21-like LRR repeat region" evidence="6">
    <location>
        <begin position="293"/>
        <end position="369"/>
    </location>
</feature>
<evidence type="ECO:0000259" key="5">
    <source>
        <dbReference type="Pfam" id="PF23559"/>
    </source>
</evidence>
<keyword evidence="2" id="KW-0677">Repeat</keyword>
<dbReference type="InterPro" id="IPR032675">
    <property type="entry name" value="LRR_dom_sf"/>
</dbReference>
<dbReference type="PANTHER" id="PTHR36766">
    <property type="entry name" value="PLANT BROAD-SPECTRUM MILDEW RESISTANCE PROTEIN RPW8"/>
    <property type="match status" value="1"/>
</dbReference>
<dbReference type="Pfam" id="PF25019">
    <property type="entry name" value="LRR_R13L1-DRL21"/>
    <property type="match status" value="1"/>
</dbReference>
<dbReference type="GO" id="GO:0043531">
    <property type="term" value="F:ADP binding"/>
    <property type="evidence" value="ECO:0007669"/>
    <property type="project" value="InterPro"/>
</dbReference>
<accession>A0A0B2SLE0</accession>
<evidence type="ECO:0000313" key="7">
    <source>
        <dbReference type="EMBL" id="KHN45790.1"/>
    </source>
</evidence>
<dbReference type="SUPFAM" id="SSF52058">
    <property type="entry name" value="L domain-like"/>
    <property type="match status" value="1"/>
</dbReference>
<dbReference type="EMBL" id="KN641701">
    <property type="protein sequence ID" value="KHN45790.1"/>
    <property type="molecule type" value="Genomic_DNA"/>
</dbReference>
<evidence type="ECO:0000256" key="1">
    <source>
        <dbReference type="ARBA" id="ARBA00022614"/>
    </source>
</evidence>
<dbReference type="InterPro" id="IPR027417">
    <property type="entry name" value="P-loop_NTPase"/>
</dbReference>
<feature type="domain" description="Disease resistance protein winged helix" evidence="5">
    <location>
        <begin position="93"/>
        <end position="129"/>
    </location>
</feature>
<dbReference type="Gene3D" id="3.80.10.10">
    <property type="entry name" value="Ribonuclease Inhibitor"/>
    <property type="match status" value="1"/>
</dbReference>
<evidence type="ECO:0000259" key="4">
    <source>
        <dbReference type="Pfam" id="PF00931"/>
    </source>
</evidence>
<dbReference type="Pfam" id="PF00931">
    <property type="entry name" value="NB-ARC"/>
    <property type="match status" value="1"/>
</dbReference>
<dbReference type="SUPFAM" id="SSF52540">
    <property type="entry name" value="P-loop containing nucleoside triphosphate hydrolases"/>
    <property type="match status" value="1"/>
</dbReference>
<protein>
    <submittedName>
        <fullName evidence="7">Putative disease resistance protein RGA4</fullName>
    </submittedName>
</protein>
<evidence type="ECO:0000256" key="3">
    <source>
        <dbReference type="ARBA" id="ARBA00022821"/>
    </source>
</evidence>
<feature type="domain" description="NB-ARC" evidence="4">
    <location>
        <begin position="1"/>
        <end position="89"/>
    </location>
</feature>
<dbReference type="AlphaFoldDB" id="A0A0B2SLE0"/>
<dbReference type="Proteomes" id="UP000053555">
    <property type="component" value="Unassembled WGS sequence"/>
</dbReference>
<evidence type="ECO:0000256" key="2">
    <source>
        <dbReference type="ARBA" id="ARBA00022737"/>
    </source>
</evidence>
<dbReference type="Gene3D" id="3.40.50.300">
    <property type="entry name" value="P-loop containing nucleotide triphosphate hydrolases"/>
    <property type="match status" value="1"/>
</dbReference>
<dbReference type="PANTHER" id="PTHR36766:SF70">
    <property type="entry name" value="DISEASE RESISTANCE PROTEIN RGA4"/>
    <property type="match status" value="1"/>
</dbReference>
<evidence type="ECO:0000259" key="6">
    <source>
        <dbReference type="Pfam" id="PF25019"/>
    </source>
</evidence>
<proteinExistence type="predicted"/>